<feature type="domain" description="Transglycosylase SLT" evidence="2">
    <location>
        <begin position="3"/>
        <end position="291"/>
    </location>
</feature>
<protein>
    <submittedName>
        <fullName evidence="3">Lytic murein transglycosylase</fullName>
    </submittedName>
</protein>
<dbReference type="NCBIfam" id="TIGR02283">
    <property type="entry name" value="MltB_2"/>
    <property type="match status" value="1"/>
</dbReference>
<proteinExistence type="predicted"/>
<dbReference type="SUPFAM" id="SSF47090">
    <property type="entry name" value="PGBD-like"/>
    <property type="match status" value="1"/>
</dbReference>
<dbReference type="Pfam" id="PF01471">
    <property type="entry name" value="PG_binding_1"/>
    <property type="match status" value="1"/>
</dbReference>
<dbReference type="Gene3D" id="1.10.8.350">
    <property type="entry name" value="Bacterial muramidase"/>
    <property type="match status" value="1"/>
</dbReference>
<dbReference type="SUPFAM" id="SSF53955">
    <property type="entry name" value="Lysozyme-like"/>
    <property type="match status" value="1"/>
</dbReference>
<dbReference type="Gene3D" id="1.10.530.10">
    <property type="match status" value="1"/>
</dbReference>
<dbReference type="PANTHER" id="PTHR30163:SF8">
    <property type="entry name" value="LYTIC MUREIN TRANSGLYCOSYLASE"/>
    <property type="match status" value="1"/>
</dbReference>
<dbReference type="EMBL" id="CP003984">
    <property type="protein sequence ID" value="AII85599.1"/>
    <property type="molecule type" value="Genomic_DNA"/>
</dbReference>
<dbReference type="GO" id="GO:0008933">
    <property type="term" value="F:peptidoglycan lytic transglycosylase activity"/>
    <property type="evidence" value="ECO:0007669"/>
    <property type="project" value="TreeGrafter"/>
</dbReference>
<keyword evidence="4" id="KW-1185">Reference proteome</keyword>
<sequence>MTFESWKSDFLSRAAAYGVSPAILTEVSPYLTTAQNSAQADMRQPEARKTLQSYIELTVSPARIAQGQAALQKHVEVFDQIEADYQVDRHVVAAIWGLESNYGSIRGDVPVISALATLAAQGRRAAMFEAQLLAAFEIVTRGIKSPDQMLGSWAGAMGHTQFMPKSYIDFAVSARNGRPDIWAEDPADALVSTAHFLVCHGWKADVPWGTVVQLPEPADLHMLRHLPPRSRDAWARLGVRFMNEDQRTYDSKLILPGGVNSLAFVVSENFNAFLGYNNAQSYAIALGHLSDRLQGAPALQFPPGGDARGLTQAEMKFIQSRLTTLGFDTIGADGFTGPNTEIAIEAYQASQHLPVDGFAGLSLLKRLQSA</sequence>
<evidence type="ECO:0000313" key="4">
    <source>
        <dbReference type="Proteomes" id="UP000028680"/>
    </source>
</evidence>
<gene>
    <name evidence="3" type="ORF">RCA23_c00260</name>
</gene>
<evidence type="ECO:0000313" key="3">
    <source>
        <dbReference type="EMBL" id="AII85599.1"/>
    </source>
</evidence>
<dbReference type="Proteomes" id="UP000028680">
    <property type="component" value="Chromosome"/>
</dbReference>
<dbReference type="InterPro" id="IPR031304">
    <property type="entry name" value="SLT_2"/>
</dbReference>
<dbReference type="KEGG" id="ptp:RCA23_c00260"/>
<dbReference type="AlphaFoldDB" id="A0AAN0VH27"/>
<feature type="domain" description="Peptidoglycan binding-like" evidence="1">
    <location>
        <begin position="312"/>
        <end position="367"/>
    </location>
</feature>
<dbReference type="Gene3D" id="1.10.101.10">
    <property type="entry name" value="PGBD-like superfamily/PGBD"/>
    <property type="match status" value="1"/>
</dbReference>
<name>A0AAN0VH27_9RHOB</name>
<dbReference type="InterPro" id="IPR002477">
    <property type="entry name" value="Peptidoglycan-bd-like"/>
</dbReference>
<dbReference type="InterPro" id="IPR011970">
    <property type="entry name" value="MltB_2"/>
</dbReference>
<evidence type="ECO:0000259" key="1">
    <source>
        <dbReference type="Pfam" id="PF01471"/>
    </source>
</evidence>
<dbReference type="InterPro" id="IPR036365">
    <property type="entry name" value="PGBD-like_sf"/>
</dbReference>
<dbReference type="Pfam" id="PF13406">
    <property type="entry name" value="SLT_2"/>
    <property type="match status" value="1"/>
</dbReference>
<dbReference type="InterPro" id="IPR023346">
    <property type="entry name" value="Lysozyme-like_dom_sf"/>
</dbReference>
<dbReference type="GeneID" id="93366955"/>
<dbReference type="PANTHER" id="PTHR30163">
    <property type="entry name" value="MEMBRANE-BOUND LYTIC MUREIN TRANSGLYCOSYLASE B"/>
    <property type="match status" value="1"/>
</dbReference>
<dbReference type="GO" id="GO:0009253">
    <property type="term" value="P:peptidoglycan catabolic process"/>
    <property type="evidence" value="ECO:0007669"/>
    <property type="project" value="TreeGrafter"/>
</dbReference>
<reference evidence="3 4" key="1">
    <citation type="journal article" date="2014" name="ISME J.">
        <title>Adaptation of an abundant Roseobacter RCA organism to pelagic systems revealed by genomic and transcriptomic analyses.</title>
        <authorList>
            <person name="Voget S."/>
            <person name="Wemheuer B."/>
            <person name="Brinkhoff T."/>
            <person name="Vollmers J."/>
            <person name="Dietrich S."/>
            <person name="Giebel H.A."/>
            <person name="Beardsley C."/>
            <person name="Sardemann C."/>
            <person name="Bakenhus I."/>
            <person name="Billerbeck S."/>
            <person name="Daniel R."/>
            <person name="Simon M."/>
        </authorList>
    </citation>
    <scope>NUCLEOTIDE SEQUENCE [LARGE SCALE GENOMIC DNA]</scope>
    <source>
        <strain evidence="3 4">RCA23</strain>
    </source>
</reference>
<dbReference type="InterPro" id="IPR043426">
    <property type="entry name" value="MltB-like"/>
</dbReference>
<dbReference type="InterPro" id="IPR036366">
    <property type="entry name" value="PGBDSf"/>
</dbReference>
<evidence type="ECO:0000259" key="2">
    <source>
        <dbReference type="Pfam" id="PF13406"/>
    </source>
</evidence>
<dbReference type="RefSeq" id="WP_052376950.1">
    <property type="nucleotide sequence ID" value="NZ_CP003984.1"/>
</dbReference>
<accession>A0AAN0VH27</accession>
<organism evidence="3 4">
    <name type="scientific">Planktomarina temperata RCA23</name>
    <dbReference type="NCBI Taxonomy" id="666509"/>
    <lineage>
        <taxon>Bacteria</taxon>
        <taxon>Pseudomonadati</taxon>
        <taxon>Pseudomonadota</taxon>
        <taxon>Alphaproteobacteria</taxon>
        <taxon>Rhodobacterales</taxon>
        <taxon>Paracoccaceae</taxon>
        <taxon>Planktomarina</taxon>
    </lineage>
</organism>